<evidence type="ECO:0000256" key="3">
    <source>
        <dbReference type="ARBA" id="ARBA00023098"/>
    </source>
</evidence>
<evidence type="ECO:0000313" key="4">
    <source>
        <dbReference type="EMBL" id="CAL0299769.1"/>
    </source>
</evidence>
<evidence type="ECO:0000256" key="1">
    <source>
        <dbReference type="ARBA" id="ARBA00022801"/>
    </source>
</evidence>
<keyword evidence="3" id="KW-0443">Lipid metabolism</keyword>
<dbReference type="Proteomes" id="UP001497480">
    <property type="component" value="Unassembled WGS sequence"/>
</dbReference>
<evidence type="ECO:0000256" key="2">
    <source>
        <dbReference type="ARBA" id="ARBA00022963"/>
    </source>
</evidence>
<accession>A0AAV1VRX5</accession>
<gene>
    <name evidence="4" type="ORF">LLUT_LOCUS829</name>
</gene>
<name>A0AAV1VRX5_LUPLU</name>
<proteinExistence type="predicted"/>
<dbReference type="PANTHER" id="PTHR46020:SF4">
    <property type="entry name" value="OS04G0650200 PROTEIN"/>
    <property type="match status" value="1"/>
</dbReference>
<dbReference type="InterPro" id="IPR036514">
    <property type="entry name" value="SGNH_hydro_sf"/>
</dbReference>
<keyword evidence="1" id="KW-0378">Hydrolase</keyword>
<dbReference type="PANTHER" id="PTHR46020">
    <property type="entry name" value="OSJNBB0059K02.9 PROTEIN"/>
    <property type="match status" value="1"/>
</dbReference>
<comment type="caution">
    <text evidence="4">The sequence shown here is derived from an EMBL/GenBank/DDBJ whole genome shotgun (WGS) entry which is preliminary data.</text>
</comment>
<dbReference type="Gene3D" id="3.40.50.1110">
    <property type="entry name" value="SGNH hydrolase"/>
    <property type="match status" value="1"/>
</dbReference>
<dbReference type="GO" id="GO:0016042">
    <property type="term" value="P:lipid catabolic process"/>
    <property type="evidence" value="ECO:0007669"/>
    <property type="project" value="UniProtKB-KW"/>
</dbReference>
<evidence type="ECO:0000313" key="5">
    <source>
        <dbReference type="Proteomes" id="UP001497480"/>
    </source>
</evidence>
<keyword evidence="5" id="KW-1185">Reference proteome</keyword>
<dbReference type="AlphaFoldDB" id="A0AAV1VRX5"/>
<sequence length="100" mass="10991">MTLVKIGGVTYGYIDNIGAKKSYEMYNSDNNSIKLFVFGDSYVDTGNSLNWVSYAPPYGITFPSHPTGKFGNGRILTDYLGVYETGVDGPNLTVQINTFE</sequence>
<organism evidence="4 5">
    <name type="scientific">Lupinus luteus</name>
    <name type="common">European yellow lupine</name>
    <dbReference type="NCBI Taxonomy" id="3873"/>
    <lineage>
        <taxon>Eukaryota</taxon>
        <taxon>Viridiplantae</taxon>
        <taxon>Streptophyta</taxon>
        <taxon>Embryophyta</taxon>
        <taxon>Tracheophyta</taxon>
        <taxon>Spermatophyta</taxon>
        <taxon>Magnoliopsida</taxon>
        <taxon>eudicotyledons</taxon>
        <taxon>Gunneridae</taxon>
        <taxon>Pentapetalae</taxon>
        <taxon>rosids</taxon>
        <taxon>fabids</taxon>
        <taxon>Fabales</taxon>
        <taxon>Fabaceae</taxon>
        <taxon>Papilionoideae</taxon>
        <taxon>50 kb inversion clade</taxon>
        <taxon>genistoids sensu lato</taxon>
        <taxon>core genistoids</taxon>
        <taxon>Genisteae</taxon>
        <taxon>Lupinus</taxon>
    </lineage>
</organism>
<dbReference type="GO" id="GO:0016787">
    <property type="term" value="F:hydrolase activity"/>
    <property type="evidence" value="ECO:0007669"/>
    <property type="project" value="UniProtKB-KW"/>
</dbReference>
<protein>
    <submittedName>
        <fullName evidence="4">Uncharacterized protein</fullName>
    </submittedName>
</protein>
<dbReference type="EMBL" id="CAXHTB010000001">
    <property type="protein sequence ID" value="CAL0299769.1"/>
    <property type="molecule type" value="Genomic_DNA"/>
</dbReference>
<reference evidence="4 5" key="1">
    <citation type="submission" date="2024-03" db="EMBL/GenBank/DDBJ databases">
        <authorList>
            <person name="Martinez-Hernandez J."/>
        </authorList>
    </citation>
    <scope>NUCLEOTIDE SEQUENCE [LARGE SCALE GENOMIC DNA]</scope>
</reference>
<keyword evidence="2" id="KW-0442">Lipid degradation</keyword>